<reference evidence="1 2" key="1">
    <citation type="submission" date="2019-02" db="EMBL/GenBank/DDBJ databases">
        <title>Deep-cultivation of Planctomycetes and their phenomic and genomic characterization uncovers novel biology.</title>
        <authorList>
            <person name="Wiegand S."/>
            <person name="Jogler M."/>
            <person name="Boedeker C."/>
            <person name="Pinto D."/>
            <person name="Vollmers J."/>
            <person name="Rivas-Marin E."/>
            <person name="Kohn T."/>
            <person name="Peeters S.H."/>
            <person name="Heuer A."/>
            <person name="Rast P."/>
            <person name="Oberbeckmann S."/>
            <person name="Bunk B."/>
            <person name="Jeske O."/>
            <person name="Meyerdierks A."/>
            <person name="Storesund J.E."/>
            <person name="Kallscheuer N."/>
            <person name="Luecker S."/>
            <person name="Lage O.M."/>
            <person name="Pohl T."/>
            <person name="Merkel B.J."/>
            <person name="Hornburger P."/>
            <person name="Mueller R.-W."/>
            <person name="Bruemmer F."/>
            <person name="Labrenz M."/>
            <person name="Spormann A.M."/>
            <person name="Op den Camp H."/>
            <person name="Overmann J."/>
            <person name="Amann R."/>
            <person name="Jetten M.S.M."/>
            <person name="Mascher T."/>
            <person name="Medema M.H."/>
            <person name="Devos D.P."/>
            <person name="Kaster A.-K."/>
            <person name="Ovreas L."/>
            <person name="Rohde M."/>
            <person name="Galperin M.Y."/>
            <person name="Jogler C."/>
        </authorList>
    </citation>
    <scope>NUCLEOTIDE SEQUENCE [LARGE SCALE GENOMIC DNA]</scope>
    <source>
        <strain evidence="1 2">Pla110</strain>
    </source>
</reference>
<dbReference type="KEGG" id="plon:Pla110_37440"/>
<accession>A0A518CRZ0</accession>
<sequence>MRGIAESTFEIGSVDDGAPEQVSYPYNPFDTTVFYIVTMNYPLHQIEFRLCYTIGFHLNRYQPLESDSPDNGVSISLALTGPLKP</sequence>
<organism evidence="1 2">
    <name type="scientific">Polystyrenella longa</name>
    <dbReference type="NCBI Taxonomy" id="2528007"/>
    <lineage>
        <taxon>Bacteria</taxon>
        <taxon>Pseudomonadati</taxon>
        <taxon>Planctomycetota</taxon>
        <taxon>Planctomycetia</taxon>
        <taxon>Planctomycetales</taxon>
        <taxon>Planctomycetaceae</taxon>
        <taxon>Polystyrenella</taxon>
    </lineage>
</organism>
<gene>
    <name evidence="1" type="ORF">Pla110_37440</name>
</gene>
<evidence type="ECO:0000313" key="1">
    <source>
        <dbReference type="EMBL" id="QDU81992.1"/>
    </source>
</evidence>
<dbReference type="AlphaFoldDB" id="A0A518CRZ0"/>
<evidence type="ECO:0000313" key="2">
    <source>
        <dbReference type="Proteomes" id="UP000317178"/>
    </source>
</evidence>
<proteinExistence type="predicted"/>
<keyword evidence="2" id="KW-1185">Reference proteome</keyword>
<dbReference type="Proteomes" id="UP000317178">
    <property type="component" value="Chromosome"/>
</dbReference>
<protein>
    <submittedName>
        <fullName evidence="1">Uncharacterized protein</fullName>
    </submittedName>
</protein>
<name>A0A518CRZ0_9PLAN</name>
<dbReference type="EMBL" id="CP036281">
    <property type="protein sequence ID" value="QDU81992.1"/>
    <property type="molecule type" value="Genomic_DNA"/>
</dbReference>